<dbReference type="GO" id="GO:0003676">
    <property type="term" value="F:nucleic acid binding"/>
    <property type="evidence" value="ECO:0007669"/>
    <property type="project" value="InterPro"/>
</dbReference>
<gene>
    <name evidence="4" type="ORF">Ahy_A02g008796</name>
</gene>
<accession>A0A445EF73</accession>
<reference evidence="4 5" key="1">
    <citation type="submission" date="2019-01" db="EMBL/GenBank/DDBJ databases">
        <title>Sequencing of cultivated peanut Arachis hypogaea provides insights into genome evolution and oil improvement.</title>
        <authorList>
            <person name="Chen X."/>
        </authorList>
    </citation>
    <scope>NUCLEOTIDE SEQUENCE [LARGE SCALE GENOMIC DNA]</scope>
    <source>
        <strain evidence="5">cv. Fuhuasheng</strain>
        <tissue evidence="4">Leaves</tissue>
    </source>
</reference>
<dbReference type="Proteomes" id="UP000289738">
    <property type="component" value="Chromosome A02"/>
</dbReference>
<keyword evidence="1" id="KW-0479">Metal-binding</keyword>
<dbReference type="PROSITE" id="PS50158">
    <property type="entry name" value="ZF_CCHC"/>
    <property type="match status" value="1"/>
</dbReference>
<dbReference type="EMBL" id="SDMP01000002">
    <property type="protein sequence ID" value="RYR74166.1"/>
    <property type="molecule type" value="Genomic_DNA"/>
</dbReference>
<feature type="domain" description="CCHC-type" evidence="3">
    <location>
        <begin position="51"/>
        <end position="64"/>
    </location>
</feature>
<evidence type="ECO:0000313" key="4">
    <source>
        <dbReference type="EMBL" id="RYR74166.1"/>
    </source>
</evidence>
<evidence type="ECO:0000313" key="5">
    <source>
        <dbReference type="Proteomes" id="UP000289738"/>
    </source>
</evidence>
<protein>
    <recommendedName>
        <fullName evidence="3">CCHC-type domain-containing protein</fullName>
    </recommendedName>
</protein>
<evidence type="ECO:0000259" key="3">
    <source>
        <dbReference type="PROSITE" id="PS50158"/>
    </source>
</evidence>
<keyword evidence="1" id="KW-0863">Zinc-finger</keyword>
<evidence type="ECO:0000256" key="2">
    <source>
        <dbReference type="SAM" id="MobiDB-lite"/>
    </source>
</evidence>
<dbReference type="InterPro" id="IPR040256">
    <property type="entry name" value="At4g02000-like"/>
</dbReference>
<proteinExistence type="predicted"/>
<dbReference type="PANTHER" id="PTHR31286">
    <property type="entry name" value="GLYCINE-RICH CELL WALL STRUCTURAL PROTEIN 1.8-LIKE"/>
    <property type="match status" value="1"/>
</dbReference>
<dbReference type="InterPro" id="IPR036875">
    <property type="entry name" value="Znf_CCHC_sf"/>
</dbReference>
<dbReference type="InterPro" id="IPR001878">
    <property type="entry name" value="Znf_CCHC"/>
</dbReference>
<dbReference type="SUPFAM" id="SSF57756">
    <property type="entry name" value="Retrovirus zinc finger-like domains"/>
    <property type="match status" value="1"/>
</dbReference>
<dbReference type="PANTHER" id="PTHR31286:SF99">
    <property type="entry name" value="DUF4283 DOMAIN-CONTAINING PROTEIN"/>
    <property type="match status" value="1"/>
</dbReference>
<dbReference type="AlphaFoldDB" id="A0A445EF73"/>
<feature type="region of interest" description="Disordered" evidence="2">
    <location>
        <begin position="201"/>
        <end position="220"/>
    </location>
</feature>
<comment type="caution">
    <text evidence="4">The sequence shown here is derived from an EMBL/GenBank/DDBJ whole genome shotgun (WGS) entry which is preliminary data.</text>
</comment>
<keyword evidence="1" id="KW-0862">Zinc</keyword>
<dbReference type="STRING" id="3818.A0A445EF73"/>
<organism evidence="4 5">
    <name type="scientific">Arachis hypogaea</name>
    <name type="common">Peanut</name>
    <dbReference type="NCBI Taxonomy" id="3818"/>
    <lineage>
        <taxon>Eukaryota</taxon>
        <taxon>Viridiplantae</taxon>
        <taxon>Streptophyta</taxon>
        <taxon>Embryophyta</taxon>
        <taxon>Tracheophyta</taxon>
        <taxon>Spermatophyta</taxon>
        <taxon>Magnoliopsida</taxon>
        <taxon>eudicotyledons</taxon>
        <taxon>Gunneridae</taxon>
        <taxon>Pentapetalae</taxon>
        <taxon>rosids</taxon>
        <taxon>fabids</taxon>
        <taxon>Fabales</taxon>
        <taxon>Fabaceae</taxon>
        <taxon>Papilionoideae</taxon>
        <taxon>50 kb inversion clade</taxon>
        <taxon>dalbergioids sensu lato</taxon>
        <taxon>Dalbergieae</taxon>
        <taxon>Pterocarpus clade</taxon>
        <taxon>Arachis</taxon>
    </lineage>
</organism>
<name>A0A445EF73_ARAHY</name>
<evidence type="ECO:0000256" key="1">
    <source>
        <dbReference type="PROSITE-ProRule" id="PRU00047"/>
    </source>
</evidence>
<dbReference type="GO" id="GO:0008270">
    <property type="term" value="F:zinc ion binding"/>
    <property type="evidence" value="ECO:0007669"/>
    <property type="project" value="UniProtKB-KW"/>
</dbReference>
<keyword evidence="5" id="KW-1185">Reference proteome</keyword>
<sequence length="233" mass="26882">MLKIDHATSIHPRGRFARICIEIDLTKKLVPRISIFGTILNIEYEGLHLICFNCSKYGHLSNSCLEPSEMVESSQGGLVTEEKGQRQANLNPKIAGQFNETQGNQSHPDIKKYNQEAPQFGSWMMKKYEKKVPNNKRPYIEKEDFSKLEKKDYVQDNNNRKGSRFDILAEEIMEDTVVQENHMESSSKKIMLVGPTISKLESQKNNWPPQIPPKNVMKSRMEKICRVPKKDML</sequence>